<dbReference type="PANTHER" id="PTHR10869:SF246">
    <property type="entry name" value="TRANSMEMBRANE PROLYL 4-HYDROXYLASE"/>
    <property type="match status" value="1"/>
</dbReference>
<protein>
    <recommendedName>
        <fullName evidence="3">Prolyl 4-hydroxylase alpha subunit Fe(2+) 2OG dioxygenase domain-containing protein</fullName>
    </recommendedName>
</protein>
<dbReference type="AlphaFoldDB" id="A0A8H4ISG9"/>
<dbReference type="InterPro" id="IPR045054">
    <property type="entry name" value="P4HA-like"/>
</dbReference>
<dbReference type="Proteomes" id="UP000572817">
    <property type="component" value="Unassembled WGS sequence"/>
</dbReference>
<feature type="domain" description="Prolyl 4-hydroxylase alpha subunit Fe(2+) 2OG dioxygenase" evidence="3">
    <location>
        <begin position="4"/>
        <end position="127"/>
    </location>
</feature>
<evidence type="ECO:0000256" key="1">
    <source>
        <dbReference type="ARBA" id="ARBA00022723"/>
    </source>
</evidence>
<evidence type="ECO:0000259" key="3">
    <source>
        <dbReference type="Pfam" id="PF13640"/>
    </source>
</evidence>
<dbReference type="InterPro" id="IPR044862">
    <property type="entry name" value="Pro_4_hyd_alph_FE2OG_OXY"/>
</dbReference>
<gene>
    <name evidence="4" type="ORF">GTA08_BOTSDO04919</name>
</gene>
<accession>A0A8H4ISG9</accession>
<sequence>MEPFQVVHYSANEYYHTHYDAFEHDDLGEINRETSFFLIIQESDVIGGGTNFPRIHTDCEWPPAGLCEHLECACNEGSKNTTLTVKPVQGNGIFWQNLKPDGSIHPRTLHAGLKLEAGVKVGLNIWTWSASLQ</sequence>
<dbReference type="EMBL" id="WWBZ02000033">
    <property type="protein sequence ID" value="KAF4306254.1"/>
    <property type="molecule type" value="Genomic_DNA"/>
</dbReference>
<keyword evidence="1" id="KW-0479">Metal-binding</keyword>
<dbReference type="OrthoDB" id="420380at2759"/>
<dbReference type="Gene3D" id="2.60.120.620">
    <property type="entry name" value="q2cbj1_9rhob like domain"/>
    <property type="match status" value="1"/>
</dbReference>
<evidence type="ECO:0000313" key="4">
    <source>
        <dbReference type="EMBL" id="KAF4306254.1"/>
    </source>
</evidence>
<evidence type="ECO:0000313" key="5">
    <source>
        <dbReference type="Proteomes" id="UP000572817"/>
    </source>
</evidence>
<keyword evidence="2" id="KW-0408">Iron</keyword>
<dbReference type="GO" id="GO:0004656">
    <property type="term" value="F:procollagen-proline 4-dioxygenase activity"/>
    <property type="evidence" value="ECO:0007669"/>
    <property type="project" value="TreeGrafter"/>
</dbReference>
<dbReference type="GO" id="GO:0005783">
    <property type="term" value="C:endoplasmic reticulum"/>
    <property type="evidence" value="ECO:0007669"/>
    <property type="project" value="TreeGrafter"/>
</dbReference>
<dbReference type="Pfam" id="PF13640">
    <property type="entry name" value="2OG-FeII_Oxy_3"/>
    <property type="match status" value="1"/>
</dbReference>
<keyword evidence="5" id="KW-1185">Reference proteome</keyword>
<name>A0A8H4ISG9_9PEZI</name>
<organism evidence="4 5">
    <name type="scientific">Botryosphaeria dothidea</name>
    <dbReference type="NCBI Taxonomy" id="55169"/>
    <lineage>
        <taxon>Eukaryota</taxon>
        <taxon>Fungi</taxon>
        <taxon>Dikarya</taxon>
        <taxon>Ascomycota</taxon>
        <taxon>Pezizomycotina</taxon>
        <taxon>Dothideomycetes</taxon>
        <taxon>Dothideomycetes incertae sedis</taxon>
        <taxon>Botryosphaeriales</taxon>
        <taxon>Botryosphaeriaceae</taxon>
        <taxon>Botryosphaeria</taxon>
    </lineage>
</organism>
<reference evidence="4" key="1">
    <citation type="submission" date="2020-04" db="EMBL/GenBank/DDBJ databases">
        <title>Genome Assembly and Annotation of Botryosphaeria dothidea sdau 11-99, a Latent Pathogen of Apple Fruit Ring Rot in China.</title>
        <authorList>
            <person name="Yu C."/>
            <person name="Diao Y."/>
            <person name="Lu Q."/>
            <person name="Zhao J."/>
            <person name="Cui S."/>
            <person name="Peng C."/>
            <person name="He B."/>
            <person name="Liu H."/>
        </authorList>
    </citation>
    <scope>NUCLEOTIDE SEQUENCE [LARGE SCALE GENOMIC DNA]</scope>
    <source>
        <strain evidence="4">Sdau11-99</strain>
    </source>
</reference>
<comment type="caution">
    <text evidence="4">The sequence shown here is derived from an EMBL/GenBank/DDBJ whole genome shotgun (WGS) entry which is preliminary data.</text>
</comment>
<dbReference type="PANTHER" id="PTHR10869">
    <property type="entry name" value="PROLYL 4-HYDROXYLASE ALPHA SUBUNIT"/>
    <property type="match status" value="1"/>
</dbReference>
<dbReference type="GO" id="GO:0046872">
    <property type="term" value="F:metal ion binding"/>
    <property type="evidence" value="ECO:0007669"/>
    <property type="project" value="UniProtKB-KW"/>
</dbReference>
<proteinExistence type="predicted"/>
<evidence type="ECO:0000256" key="2">
    <source>
        <dbReference type="ARBA" id="ARBA00023004"/>
    </source>
</evidence>